<feature type="non-terminal residue" evidence="2">
    <location>
        <position position="1"/>
    </location>
</feature>
<protein>
    <submittedName>
        <fullName evidence="2">Uncharacterized protein</fullName>
    </submittedName>
</protein>
<gene>
    <name evidence="2" type="ORF">NG799_26550</name>
</gene>
<keyword evidence="1" id="KW-0812">Transmembrane</keyword>
<evidence type="ECO:0000313" key="3">
    <source>
        <dbReference type="Proteomes" id="UP001525890"/>
    </source>
</evidence>
<keyword evidence="1" id="KW-1133">Transmembrane helix</keyword>
<feature type="transmembrane region" description="Helical" evidence="1">
    <location>
        <begin position="21"/>
        <end position="41"/>
    </location>
</feature>
<dbReference type="EMBL" id="JAMXFF010000063">
    <property type="protein sequence ID" value="MCT7969881.1"/>
    <property type="molecule type" value="Genomic_DNA"/>
</dbReference>
<reference evidence="2 3" key="1">
    <citation type="journal article" date="2022" name="Front. Microbiol.">
        <title>High genomic differentiation and limited gene flow indicate recent cryptic speciation within the genus Laspinema (cyanobacteria).</title>
        <authorList>
            <person name="Stanojkovic A."/>
            <person name="Skoupy S."/>
            <person name="Skaloud P."/>
            <person name="Dvorak P."/>
        </authorList>
    </citation>
    <scope>NUCLEOTIDE SEQUENCE [LARGE SCALE GENOMIC DNA]</scope>
    <source>
        <strain evidence="2 3">D2a</strain>
    </source>
</reference>
<name>A0ABT2MYR4_9CYAN</name>
<comment type="caution">
    <text evidence="2">The sequence shown here is derived from an EMBL/GenBank/DDBJ whole genome shotgun (WGS) entry which is preliminary data.</text>
</comment>
<keyword evidence="1" id="KW-0472">Membrane</keyword>
<dbReference type="RefSeq" id="WP_368009323.1">
    <property type="nucleotide sequence ID" value="NZ_JAMXFF010000063.1"/>
</dbReference>
<keyword evidence="3" id="KW-1185">Reference proteome</keyword>
<proteinExistence type="predicted"/>
<evidence type="ECO:0000256" key="1">
    <source>
        <dbReference type="SAM" id="Phobius"/>
    </source>
</evidence>
<accession>A0ABT2MYR4</accession>
<organism evidence="2 3">
    <name type="scientific">Laspinema palackyanum D2a</name>
    <dbReference type="NCBI Taxonomy" id="2953684"/>
    <lineage>
        <taxon>Bacteria</taxon>
        <taxon>Bacillati</taxon>
        <taxon>Cyanobacteriota</taxon>
        <taxon>Cyanophyceae</taxon>
        <taxon>Oscillatoriophycideae</taxon>
        <taxon>Oscillatoriales</taxon>
        <taxon>Laspinemataceae</taxon>
        <taxon>Laspinema</taxon>
        <taxon>Laspinema palackyanum</taxon>
    </lineage>
</organism>
<dbReference type="Proteomes" id="UP001525890">
    <property type="component" value="Unassembled WGS sequence"/>
</dbReference>
<sequence length="225" mass="24616">REFCKRSNNSLLWSTSMNLQTPGSLLIFGIAIASACLGLPLRATGEPTAIVGNCAEFDCPELLNELQESFPEAIAEAKSQCSENQFIGMNLWEQNESRRVSLACWNGERDNTAGYREGISLGLFPVPGEEDSFGSSWGCSDRLCEEQVTTLQETYPEEMRNHEIQCGLVGGDLYLLVSEAEQKIDIQCVFSAGVILVDMDDDGVSDGENSQGTFVDNILGSFPLH</sequence>
<evidence type="ECO:0000313" key="2">
    <source>
        <dbReference type="EMBL" id="MCT7969881.1"/>
    </source>
</evidence>